<reference evidence="8" key="1">
    <citation type="submission" date="2024-02" db="UniProtKB">
        <authorList>
            <consortium name="WormBaseParasite"/>
        </authorList>
    </citation>
    <scope>IDENTIFICATION</scope>
</reference>
<organism evidence="7 8">
    <name type="scientific">Mesorhabditis belari</name>
    <dbReference type="NCBI Taxonomy" id="2138241"/>
    <lineage>
        <taxon>Eukaryota</taxon>
        <taxon>Metazoa</taxon>
        <taxon>Ecdysozoa</taxon>
        <taxon>Nematoda</taxon>
        <taxon>Chromadorea</taxon>
        <taxon>Rhabditida</taxon>
        <taxon>Rhabditina</taxon>
        <taxon>Rhabditomorpha</taxon>
        <taxon>Rhabditoidea</taxon>
        <taxon>Rhabditidae</taxon>
        <taxon>Mesorhabditinae</taxon>
        <taxon>Mesorhabditis</taxon>
    </lineage>
</organism>
<dbReference type="GO" id="GO:0005847">
    <property type="term" value="C:mRNA cleavage and polyadenylation specificity factor complex"/>
    <property type="evidence" value="ECO:0007669"/>
    <property type="project" value="TreeGrafter"/>
</dbReference>
<evidence type="ECO:0000313" key="8">
    <source>
        <dbReference type="WBParaSite" id="MBELARI_LOCUS21649"/>
    </source>
</evidence>
<feature type="region of interest" description="Disordered" evidence="6">
    <location>
        <begin position="572"/>
        <end position="710"/>
    </location>
</feature>
<sequence>MTTITTNMMNPGPSLGYRFQQMPGRVVDEILMGEGPGRRLRKNVANVRRHVDYVPCCLNLTQNRLIQLGRQDRRAAQPDELYQNTPLPPAATPDKPIDCVNTKFVRAAMNKVKCPVYTLAWTPEGKRLITGASTGEFTLWNGVAFNFETILQAHDVPIRSMSWSHNGHWLISGDGGGFIKYWQPNMNNVHMFLAHKDEAVRGLRFGPNDAKFVSGSEDATAKIWDFARFTEEATLRGHGSEIRCVDWHPSKALIVSGSKDTQQPVKLWDAMSGKCVSTLQHHKSSVMSVEFNQNGNWLLTASRDQLVKMYDIRTMKVMRNFRGHKKEVTSLAWHPVHEGLFVTGGGDGSIAYWLVDHEKEIALLENAHDQAIWCMKWHPLGHILATGSNDNNTKFWARNRPGDTQEDIFGLASFQSSLLGTSDQREQKIMFKDREKEASAVVIPGMGLDEDVYQSMNKDVGSVSIPLSIDEMVPGLNTGARRTLIKQPPAKKAQRQFERMWNVAKPGTGEDNYDGEDAMDEIDPYARAEKKSLLGPPPSSTSMLGGGGSQITSVPPPTKPTSMLTGANRGYLGPQRPTLLARPPQAQPANDQEMSLGAANQPPRPPFPPSGWPPGIPMPPNIAAMHSAQQQRQPLGAAINDEDYRQQPADEDYREVDEDYRQDYASNVPQATNGREDPTSWKKNGYHANAQAPPPFQSQTNQAPLKDHQNEFSQRIPFSGHVPEPQVSAPLPGMPPQWPPVGVNFAMPPPGMGVPQPQQMNAIPQMVVTAPQQFNAPPPQQMGALPQNQQGGRGGYQGGQGPMRGQRGRGRGRGRPY</sequence>
<feature type="compositionally biased region" description="Acidic residues" evidence="6">
    <location>
        <begin position="649"/>
        <end position="660"/>
    </location>
</feature>
<dbReference type="PANTHER" id="PTHR22836:SF0">
    <property type="entry name" value="PRE-MRNA 3' END PROCESSING PROTEIN WDR33"/>
    <property type="match status" value="1"/>
</dbReference>
<comment type="subcellular location">
    <subcellularLocation>
        <location evidence="1">Nucleus</location>
    </subcellularLocation>
</comment>
<dbReference type="AlphaFoldDB" id="A0AAF3F4W4"/>
<keyword evidence="4" id="KW-0539">Nucleus</keyword>
<dbReference type="PANTHER" id="PTHR22836">
    <property type="entry name" value="WD40 REPEAT PROTEIN"/>
    <property type="match status" value="1"/>
</dbReference>
<keyword evidence="7" id="KW-1185">Reference proteome</keyword>
<dbReference type="Pfam" id="PF00400">
    <property type="entry name" value="WD40"/>
    <property type="match status" value="6"/>
</dbReference>
<feature type="repeat" description="WD" evidence="5">
    <location>
        <begin position="279"/>
        <end position="320"/>
    </location>
</feature>
<feature type="repeat" description="WD" evidence="5">
    <location>
        <begin position="365"/>
        <end position="396"/>
    </location>
</feature>
<keyword evidence="2 5" id="KW-0853">WD repeat</keyword>
<feature type="compositionally biased region" description="Gly residues" evidence="6">
    <location>
        <begin position="791"/>
        <end position="802"/>
    </location>
</feature>
<feature type="repeat" description="WD" evidence="5">
    <location>
        <begin position="193"/>
        <end position="234"/>
    </location>
</feature>
<evidence type="ECO:0000256" key="1">
    <source>
        <dbReference type="ARBA" id="ARBA00004123"/>
    </source>
</evidence>
<evidence type="ECO:0000313" key="7">
    <source>
        <dbReference type="Proteomes" id="UP000887575"/>
    </source>
</evidence>
<feature type="region of interest" description="Disordered" evidence="6">
    <location>
        <begin position="530"/>
        <end position="558"/>
    </location>
</feature>
<name>A0AAF3F4W4_9BILA</name>
<proteinExistence type="predicted"/>
<dbReference type="PROSITE" id="PS50082">
    <property type="entry name" value="WD_REPEATS_2"/>
    <property type="match status" value="7"/>
</dbReference>
<dbReference type="GO" id="GO:0031124">
    <property type="term" value="P:mRNA 3'-end processing"/>
    <property type="evidence" value="ECO:0007669"/>
    <property type="project" value="InterPro"/>
</dbReference>
<dbReference type="InterPro" id="IPR015943">
    <property type="entry name" value="WD40/YVTN_repeat-like_dom_sf"/>
</dbReference>
<protein>
    <submittedName>
        <fullName evidence="8">Uncharacterized protein</fullName>
    </submittedName>
</protein>
<keyword evidence="3" id="KW-0677">Repeat</keyword>
<dbReference type="InterPro" id="IPR036322">
    <property type="entry name" value="WD40_repeat_dom_sf"/>
</dbReference>
<dbReference type="WBParaSite" id="MBELARI_LOCUS21649">
    <property type="protein sequence ID" value="MBELARI_LOCUS21649"/>
    <property type="gene ID" value="MBELARI_LOCUS21649"/>
</dbReference>
<dbReference type="InterPro" id="IPR045245">
    <property type="entry name" value="Pfs2-like"/>
</dbReference>
<evidence type="ECO:0000256" key="5">
    <source>
        <dbReference type="PROSITE-ProRule" id="PRU00221"/>
    </source>
</evidence>
<feature type="repeat" description="WD" evidence="5">
    <location>
        <begin position="151"/>
        <end position="183"/>
    </location>
</feature>
<evidence type="ECO:0000256" key="6">
    <source>
        <dbReference type="SAM" id="MobiDB-lite"/>
    </source>
</evidence>
<dbReference type="CDD" id="cd00200">
    <property type="entry name" value="WD40"/>
    <property type="match status" value="1"/>
</dbReference>
<dbReference type="Gene3D" id="2.130.10.10">
    <property type="entry name" value="YVTN repeat-like/Quinoprotein amine dehydrogenase"/>
    <property type="match status" value="2"/>
</dbReference>
<feature type="repeat" description="WD" evidence="5">
    <location>
        <begin position="321"/>
        <end position="363"/>
    </location>
</feature>
<accession>A0AAF3F4W4</accession>
<dbReference type="SMART" id="SM00320">
    <property type="entry name" value="WD40"/>
    <property type="match status" value="7"/>
</dbReference>
<feature type="region of interest" description="Disordered" evidence="6">
    <location>
        <begin position="773"/>
        <end position="817"/>
    </location>
</feature>
<feature type="region of interest" description="Disordered" evidence="6">
    <location>
        <begin position="716"/>
        <end position="735"/>
    </location>
</feature>
<feature type="repeat" description="WD" evidence="5">
    <location>
        <begin position="116"/>
        <end position="141"/>
    </location>
</feature>
<feature type="compositionally biased region" description="Basic residues" evidence="6">
    <location>
        <begin position="806"/>
        <end position="817"/>
    </location>
</feature>
<evidence type="ECO:0000256" key="4">
    <source>
        <dbReference type="ARBA" id="ARBA00023242"/>
    </source>
</evidence>
<dbReference type="PROSITE" id="PS50294">
    <property type="entry name" value="WD_REPEATS_REGION"/>
    <property type="match status" value="5"/>
</dbReference>
<feature type="compositionally biased region" description="Pro residues" evidence="6">
    <location>
        <begin position="602"/>
        <end position="620"/>
    </location>
</feature>
<dbReference type="SUPFAM" id="SSF50978">
    <property type="entry name" value="WD40 repeat-like"/>
    <property type="match status" value="1"/>
</dbReference>
<dbReference type="InterPro" id="IPR001680">
    <property type="entry name" value="WD40_rpt"/>
</dbReference>
<feature type="repeat" description="WD" evidence="5">
    <location>
        <begin position="235"/>
        <end position="260"/>
    </location>
</feature>
<evidence type="ECO:0000256" key="3">
    <source>
        <dbReference type="ARBA" id="ARBA00022737"/>
    </source>
</evidence>
<dbReference type="Proteomes" id="UP000887575">
    <property type="component" value="Unassembled WGS sequence"/>
</dbReference>
<evidence type="ECO:0000256" key="2">
    <source>
        <dbReference type="ARBA" id="ARBA00022574"/>
    </source>
</evidence>
<dbReference type="FunFam" id="2.130.10.10:FF:000237">
    <property type="entry name" value="Flowering time control protein FY"/>
    <property type="match status" value="1"/>
</dbReference>